<feature type="domain" description="Cyclin C-terminal" evidence="6">
    <location>
        <begin position="194"/>
        <end position="308"/>
    </location>
</feature>
<dbReference type="FunFam" id="1.10.472.10:FF:000001">
    <property type="entry name" value="G2/mitotic-specific cyclin"/>
    <property type="match status" value="1"/>
</dbReference>
<dbReference type="InterPro" id="IPR039361">
    <property type="entry name" value="Cyclin"/>
</dbReference>
<dbReference type="PIRSF" id="PIRSF001771">
    <property type="entry name" value="Cyclin_A_B_D_E"/>
    <property type="match status" value="1"/>
</dbReference>
<dbReference type="SUPFAM" id="SSF47954">
    <property type="entry name" value="Cyclin-like"/>
    <property type="match status" value="2"/>
</dbReference>
<feature type="domain" description="Cyclin-like" evidence="5">
    <location>
        <begin position="198"/>
        <end position="279"/>
    </location>
</feature>
<evidence type="ECO:0000256" key="4">
    <source>
        <dbReference type="RuleBase" id="RU000383"/>
    </source>
</evidence>
<keyword evidence="2 4" id="KW-0195">Cyclin</keyword>
<dbReference type="InterPro" id="IPR004367">
    <property type="entry name" value="Cyclin_C-dom"/>
</dbReference>
<dbReference type="PROSITE" id="PS00292">
    <property type="entry name" value="CYCLINS"/>
    <property type="match status" value="1"/>
</dbReference>
<dbReference type="GO" id="GO:0016538">
    <property type="term" value="F:cyclin-dependent protein serine/threonine kinase regulator activity"/>
    <property type="evidence" value="ECO:0007669"/>
    <property type="project" value="InterPro"/>
</dbReference>
<dbReference type="VEuPathDB" id="MicrosporidiaDB:CWI36_0178p0010"/>
<dbReference type="Proteomes" id="UP000291404">
    <property type="component" value="Unassembled WGS sequence"/>
</dbReference>
<dbReference type="SMART" id="SM00385">
    <property type="entry name" value="CYCLIN"/>
    <property type="match status" value="2"/>
</dbReference>
<name>A0A4Q9LI20_9MICR</name>
<comment type="caution">
    <text evidence="7">The sequence shown here is derived from an EMBL/GenBank/DDBJ whole genome shotgun (WGS) entry which is preliminary data.</text>
</comment>
<dbReference type="GO" id="GO:0044772">
    <property type="term" value="P:mitotic cell cycle phase transition"/>
    <property type="evidence" value="ECO:0007669"/>
    <property type="project" value="InterPro"/>
</dbReference>
<dbReference type="Proteomes" id="UP000293045">
    <property type="component" value="Unassembled WGS sequence"/>
</dbReference>
<dbReference type="SMART" id="SM01332">
    <property type="entry name" value="Cyclin_C"/>
    <property type="match status" value="1"/>
</dbReference>
<dbReference type="EMBL" id="PIXR01000450">
    <property type="protein sequence ID" value="TBU06640.1"/>
    <property type="molecule type" value="Genomic_DNA"/>
</dbReference>
<dbReference type="InterPro" id="IPR048258">
    <property type="entry name" value="Cyclins_cyclin-box"/>
</dbReference>
<organism evidence="7 10">
    <name type="scientific">Hamiltosporidium magnivora</name>
    <dbReference type="NCBI Taxonomy" id="148818"/>
    <lineage>
        <taxon>Eukaryota</taxon>
        <taxon>Fungi</taxon>
        <taxon>Fungi incertae sedis</taxon>
        <taxon>Microsporidia</taxon>
        <taxon>Dubosqiidae</taxon>
        <taxon>Hamiltosporidium</taxon>
    </lineage>
</organism>
<protein>
    <submittedName>
        <fullName evidence="7">Cyclin</fullName>
    </submittedName>
</protein>
<evidence type="ECO:0000313" key="8">
    <source>
        <dbReference type="EMBL" id="TBU08127.1"/>
    </source>
</evidence>
<sequence>MLGRTHEKESIKKIMPLRNITNRKKEAKKYKDTSNLNFSETEDAIYRLRELDDSRDVTMYYEYAEMVFIFFKKLETEYLLKNNFMNIQKEIGWSERCLLVDWIIEVHWKLGLVPETLYHTVYIMDKLLSLRVVSTEKLQLLGITCLLISSKYEEVVCPSIETFVILSEKTISEEEIRKAERYVLSVLDFQLNYPSPLNFLRKCSKANNYEYKTRMVAKYLMELTFFYPQFRSISGSLVSASSMFLSRKILEMNENENIFFFYSGYSKKDVQSCANEIFSIILQPIMYENVQKKYSSSKMLKVSNFIKDFSKEYLKNSNINSIKLL</sequence>
<dbReference type="STRING" id="148818.A0A4Q9LI20"/>
<keyword evidence="1" id="KW-0132">Cell division</keyword>
<dbReference type="InterPro" id="IPR013763">
    <property type="entry name" value="Cyclin-like_dom"/>
</dbReference>
<proteinExistence type="inferred from homology"/>
<dbReference type="EMBL" id="PITI01000178">
    <property type="protein sequence ID" value="TBU08127.1"/>
    <property type="molecule type" value="Genomic_DNA"/>
</dbReference>
<evidence type="ECO:0000313" key="9">
    <source>
        <dbReference type="Proteomes" id="UP000291404"/>
    </source>
</evidence>
<accession>A0A4Q9LI20</accession>
<dbReference type="InterPro" id="IPR006671">
    <property type="entry name" value="Cyclin_N"/>
</dbReference>
<dbReference type="PANTHER" id="PTHR10177">
    <property type="entry name" value="CYCLINS"/>
    <property type="match status" value="1"/>
</dbReference>
<evidence type="ECO:0000313" key="7">
    <source>
        <dbReference type="EMBL" id="TBU06640.1"/>
    </source>
</evidence>
<dbReference type="Gene3D" id="1.10.472.10">
    <property type="entry name" value="Cyclin-like"/>
    <property type="match status" value="2"/>
</dbReference>
<keyword evidence="9" id="KW-1185">Reference proteome</keyword>
<dbReference type="Pfam" id="PF02984">
    <property type="entry name" value="Cyclin_C"/>
    <property type="match status" value="1"/>
</dbReference>
<comment type="similarity">
    <text evidence="4">Belongs to the cyclin family.</text>
</comment>
<evidence type="ECO:0000256" key="2">
    <source>
        <dbReference type="ARBA" id="ARBA00023127"/>
    </source>
</evidence>
<dbReference type="VEuPathDB" id="MicrosporidiaDB:CWI39_0450p0020"/>
<gene>
    <name evidence="8" type="ORF">CWI36_0178p0010</name>
    <name evidence="7" type="ORF">CWI39_0450p0020</name>
</gene>
<keyword evidence="3" id="KW-0131">Cell cycle</keyword>
<dbReference type="AlphaFoldDB" id="A0A4Q9LI20"/>
<feature type="domain" description="Cyclin-like" evidence="5">
    <location>
        <begin position="101"/>
        <end position="185"/>
    </location>
</feature>
<evidence type="ECO:0000256" key="1">
    <source>
        <dbReference type="ARBA" id="ARBA00022618"/>
    </source>
</evidence>
<reference evidence="9 10" key="1">
    <citation type="submission" date="2017-12" db="EMBL/GenBank/DDBJ databases">
        <authorList>
            <person name="Pombert J.-F."/>
            <person name="Haag K.L."/>
            <person name="Ebert D."/>
        </authorList>
    </citation>
    <scope>NUCLEOTIDE SEQUENCE [LARGE SCALE GENOMIC DNA]</scope>
    <source>
        <strain evidence="8">BE-OM-2</strain>
        <strain evidence="7">IL-BN-2</strain>
    </source>
</reference>
<dbReference type="Pfam" id="PF00134">
    <property type="entry name" value="Cyclin_N"/>
    <property type="match status" value="1"/>
</dbReference>
<dbReference type="InterPro" id="IPR046965">
    <property type="entry name" value="Cyclin_A/B-like"/>
</dbReference>
<dbReference type="GO" id="GO:0051301">
    <property type="term" value="P:cell division"/>
    <property type="evidence" value="ECO:0007669"/>
    <property type="project" value="UniProtKB-KW"/>
</dbReference>
<evidence type="ECO:0000256" key="3">
    <source>
        <dbReference type="ARBA" id="ARBA00023306"/>
    </source>
</evidence>
<evidence type="ECO:0000259" key="6">
    <source>
        <dbReference type="SMART" id="SM01332"/>
    </source>
</evidence>
<dbReference type="InterPro" id="IPR036915">
    <property type="entry name" value="Cyclin-like_sf"/>
</dbReference>
<evidence type="ECO:0000313" key="10">
    <source>
        <dbReference type="Proteomes" id="UP000293045"/>
    </source>
</evidence>
<evidence type="ECO:0000259" key="5">
    <source>
        <dbReference type="SMART" id="SM00385"/>
    </source>
</evidence>